<dbReference type="PANTHER" id="PTHR12110:SF41">
    <property type="entry name" value="INOSOSE DEHYDRATASE"/>
    <property type="match status" value="1"/>
</dbReference>
<reference evidence="2 3" key="1">
    <citation type="submission" date="2016-10" db="EMBL/GenBank/DDBJ databases">
        <authorList>
            <person name="de Groot N.N."/>
        </authorList>
    </citation>
    <scope>NUCLEOTIDE SEQUENCE [LARGE SCALE GENOMIC DNA]</scope>
    <source>
        <strain evidence="2 3">DSM 23421</strain>
    </source>
</reference>
<evidence type="ECO:0000313" key="2">
    <source>
        <dbReference type="EMBL" id="SDE75513.1"/>
    </source>
</evidence>
<dbReference type="SUPFAM" id="SSF51658">
    <property type="entry name" value="Xylose isomerase-like"/>
    <property type="match status" value="1"/>
</dbReference>
<dbReference type="EMBL" id="FNAO01000007">
    <property type="protein sequence ID" value="SDE75513.1"/>
    <property type="molecule type" value="Genomic_DNA"/>
</dbReference>
<dbReference type="Pfam" id="PF01261">
    <property type="entry name" value="AP_endonuc_2"/>
    <property type="match status" value="1"/>
</dbReference>
<evidence type="ECO:0000259" key="1">
    <source>
        <dbReference type="Pfam" id="PF01261"/>
    </source>
</evidence>
<organism evidence="2 3">
    <name type="scientific">Pricia antarctica</name>
    <dbReference type="NCBI Taxonomy" id="641691"/>
    <lineage>
        <taxon>Bacteria</taxon>
        <taxon>Pseudomonadati</taxon>
        <taxon>Bacteroidota</taxon>
        <taxon>Flavobacteriia</taxon>
        <taxon>Flavobacteriales</taxon>
        <taxon>Flavobacteriaceae</taxon>
        <taxon>Pricia</taxon>
    </lineage>
</organism>
<dbReference type="STRING" id="641691.SAMN05421636_107132"/>
<feature type="domain" description="Xylose isomerase-like TIM barrel" evidence="1">
    <location>
        <begin position="61"/>
        <end position="286"/>
    </location>
</feature>
<accession>A0A1G7FHY0</accession>
<dbReference type="InterPro" id="IPR036237">
    <property type="entry name" value="Xyl_isomerase-like_sf"/>
</dbReference>
<gene>
    <name evidence="2" type="ORF">SAMN05421636_107132</name>
</gene>
<keyword evidence="2" id="KW-0413">Isomerase</keyword>
<dbReference type="RefSeq" id="WP_091870326.1">
    <property type="nucleotide sequence ID" value="NZ_FNAO01000007.1"/>
</dbReference>
<dbReference type="Proteomes" id="UP000199109">
    <property type="component" value="Unassembled WGS sequence"/>
</dbReference>
<protein>
    <submittedName>
        <fullName evidence="2">Sugar phosphate isomerase/epimerase</fullName>
    </submittedName>
</protein>
<keyword evidence="3" id="KW-1185">Reference proteome</keyword>
<proteinExistence type="predicted"/>
<sequence length="287" mass="32083">MKRRQFLSQGTMTMASVGFLSQMPTAIFAAPINKGIALPIGFQSYVLREDIGKDLNGTLNKMAGMGYEYVEMCSPKGYLGPFEPLAKYSGKELMQQITDTGMKCNSSHFTWDEMKGNLDERIEFANEMGLEHFVASGGLHSESLDDLKEKCTQLNAMGEKIKKAGMIAGFHNHISEFETKFDGKYEYDVILELLDPEAVKMQYQTQPITMGVQGSAYFNKFPGRFISTHMQDYNPKDTTKEIALGQGIADWKDFFAAAKKGGVQVAYVEMESNPGTLKDSVRYLKNL</sequence>
<dbReference type="OrthoDB" id="645183at2"/>
<evidence type="ECO:0000313" key="3">
    <source>
        <dbReference type="Proteomes" id="UP000199109"/>
    </source>
</evidence>
<dbReference type="AlphaFoldDB" id="A0A1G7FHY0"/>
<dbReference type="GO" id="GO:0016853">
    <property type="term" value="F:isomerase activity"/>
    <property type="evidence" value="ECO:0007669"/>
    <property type="project" value="UniProtKB-KW"/>
</dbReference>
<dbReference type="PANTHER" id="PTHR12110">
    <property type="entry name" value="HYDROXYPYRUVATE ISOMERASE"/>
    <property type="match status" value="1"/>
</dbReference>
<dbReference type="InterPro" id="IPR013022">
    <property type="entry name" value="Xyl_isomerase-like_TIM-brl"/>
</dbReference>
<name>A0A1G7FHY0_9FLAO</name>
<dbReference type="Gene3D" id="3.20.20.150">
    <property type="entry name" value="Divalent-metal-dependent TIM barrel enzymes"/>
    <property type="match status" value="1"/>
</dbReference>
<dbReference type="InterPro" id="IPR050312">
    <property type="entry name" value="IolE/XylAMocC-like"/>
</dbReference>